<dbReference type="Gene3D" id="1.10.10.1590">
    <property type="entry name" value="NADH-quinone oxidoreductase subunit E"/>
    <property type="match status" value="1"/>
</dbReference>
<name>A0A512T0Z7_9MICO</name>
<dbReference type="Proteomes" id="UP000321793">
    <property type="component" value="Unassembled WGS sequence"/>
</dbReference>
<gene>
    <name evidence="8" type="ORF">KLO01_19550</name>
</gene>
<dbReference type="GO" id="GO:0046872">
    <property type="term" value="F:metal ion binding"/>
    <property type="evidence" value="ECO:0007669"/>
    <property type="project" value="UniProtKB-KW"/>
</dbReference>
<dbReference type="NCBIfam" id="NF005721">
    <property type="entry name" value="PRK07539.1-1"/>
    <property type="match status" value="1"/>
</dbReference>
<evidence type="ECO:0000313" key="9">
    <source>
        <dbReference type="Proteomes" id="UP000321793"/>
    </source>
</evidence>
<dbReference type="SUPFAM" id="SSF52833">
    <property type="entry name" value="Thioredoxin-like"/>
    <property type="match status" value="1"/>
</dbReference>
<comment type="similarity">
    <text evidence="1">Belongs to the complex I 24 kDa subunit family.</text>
</comment>
<dbReference type="Gene3D" id="3.40.30.10">
    <property type="entry name" value="Glutaredoxin"/>
    <property type="match status" value="1"/>
</dbReference>
<organism evidence="8 9">
    <name type="scientific">Knoellia locipacati</name>
    <dbReference type="NCBI Taxonomy" id="882824"/>
    <lineage>
        <taxon>Bacteria</taxon>
        <taxon>Bacillati</taxon>
        <taxon>Actinomycetota</taxon>
        <taxon>Actinomycetes</taxon>
        <taxon>Micrococcales</taxon>
        <taxon>Intrasporangiaceae</taxon>
        <taxon>Knoellia</taxon>
    </lineage>
</organism>
<evidence type="ECO:0008006" key="10">
    <source>
        <dbReference type="Google" id="ProtNLM"/>
    </source>
</evidence>
<comment type="cofactor">
    <cofactor evidence="6">
        <name>[2Fe-2S] cluster</name>
        <dbReference type="ChEBI" id="CHEBI:190135"/>
    </cofactor>
</comment>
<keyword evidence="5" id="KW-0411">Iron-sulfur</keyword>
<feature type="region of interest" description="Disordered" evidence="7">
    <location>
        <begin position="233"/>
        <end position="397"/>
    </location>
</feature>
<evidence type="ECO:0000256" key="3">
    <source>
        <dbReference type="ARBA" id="ARBA00022723"/>
    </source>
</evidence>
<dbReference type="InterPro" id="IPR002023">
    <property type="entry name" value="NuoE-like"/>
</dbReference>
<dbReference type="PANTHER" id="PTHR10371:SF3">
    <property type="entry name" value="NADH DEHYDROGENASE [UBIQUINONE] FLAVOPROTEIN 2, MITOCHONDRIAL"/>
    <property type="match status" value="1"/>
</dbReference>
<keyword evidence="9" id="KW-1185">Reference proteome</keyword>
<dbReference type="InterPro" id="IPR036249">
    <property type="entry name" value="Thioredoxin-like_sf"/>
</dbReference>
<keyword evidence="4" id="KW-0408">Iron</keyword>
<keyword evidence="3" id="KW-0479">Metal-binding</keyword>
<evidence type="ECO:0000256" key="4">
    <source>
        <dbReference type="ARBA" id="ARBA00023004"/>
    </source>
</evidence>
<dbReference type="EMBL" id="BKBA01000008">
    <property type="protein sequence ID" value="GEQ13908.1"/>
    <property type="molecule type" value="Genomic_DNA"/>
</dbReference>
<dbReference type="PANTHER" id="PTHR10371">
    <property type="entry name" value="NADH DEHYDROGENASE UBIQUINONE FLAVOPROTEIN 2, MITOCHONDRIAL"/>
    <property type="match status" value="1"/>
</dbReference>
<evidence type="ECO:0000256" key="2">
    <source>
        <dbReference type="ARBA" id="ARBA00022714"/>
    </source>
</evidence>
<dbReference type="NCBIfam" id="TIGR01958">
    <property type="entry name" value="nuoE_fam"/>
    <property type="match status" value="1"/>
</dbReference>
<dbReference type="CDD" id="cd03064">
    <property type="entry name" value="TRX_Fd_NuoE"/>
    <property type="match status" value="1"/>
</dbReference>
<dbReference type="GO" id="GO:0051537">
    <property type="term" value="F:2 iron, 2 sulfur cluster binding"/>
    <property type="evidence" value="ECO:0007669"/>
    <property type="project" value="UniProtKB-KW"/>
</dbReference>
<dbReference type="Pfam" id="PF01257">
    <property type="entry name" value="2Fe-2S_thioredx"/>
    <property type="match status" value="1"/>
</dbReference>
<evidence type="ECO:0000256" key="7">
    <source>
        <dbReference type="SAM" id="MobiDB-lite"/>
    </source>
</evidence>
<dbReference type="InterPro" id="IPR042128">
    <property type="entry name" value="NuoE_dom"/>
</dbReference>
<keyword evidence="2" id="KW-0001">2Fe-2S</keyword>
<evidence type="ECO:0000313" key="8">
    <source>
        <dbReference type="EMBL" id="GEQ13908.1"/>
    </source>
</evidence>
<dbReference type="InterPro" id="IPR041921">
    <property type="entry name" value="NuoE_N"/>
</dbReference>
<evidence type="ECO:0000256" key="5">
    <source>
        <dbReference type="ARBA" id="ARBA00023014"/>
    </source>
</evidence>
<sequence length="397" mass="41666">MEHYGLQTAAGHLTVSPESKEPYAAEQLAQLHADAELVLARYPQKRSALLPLLHLVQSVDGYVTGRGIDFCAEVLDLTRAEVSGVATFYTQYKRHPNGEYTVGVCTNTLCAIMGGDEIWDSVSDHLGIGHDETTEDGKVTLERIECNAACDYAPVVMANWEFFDNQTPESTNQLVDDLRSGVPVKPTRGPDSVCTFKQMSRVLAGFHDGLADQGVGAGPASLRGLEVAHQNGWEAPRADQGGAKDGSGQESDTRASAGGAAVEGKAPGRHSSTDTPANDADEKPGGKTATKPAKKSAKKPEQPSTVQAEAEPASLFDDGATTAEAEPRGDAPLTGTPAAASSQGATPQTGGDRPEEFVSSYGEDTTAPGEDAAKEPGSTEATKRRKRESGKNGKDDA</sequence>
<proteinExistence type="inferred from homology"/>
<dbReference type="AlphaFoldDB" id="A0A512T0Z7"/>
<feature type="compositionally biased region" description="Polar residues" evidence="7">
    <location>
        <begin position="339"/>
        <end position="349"/>
    </location>
</feature>
<reference evidence="8 9" key="1">
    <citation type="submission" date="2019-07" db="EMBL/GenBank/DDBJ databases">
        <title>Whole genome shotgun sequence of Knoellia locipacati NBRC 109775.</title>
        <authorList>
            <person name="Hosoyama A."/>
            <person name="Uohara A."/>
            <person name="Ohji S."/>
            <person name="Ichikawa N."/>
        </authorList>
    </citation>
    <scope>NUCLEOTIDE SEQUENCE [LARGE SCALE GENOMIC DNA]</scope>
    <source>
        <strain evidence="8 9">NBRC 109775</strain>
    </source>
</reference>
<dbReference type="PROSITE" id="PS01099">
    <property type="entry name" value="COMPLEX1_24K"/>
    <property type="match status" value="1"/>
</dbReference>
<dbReference type="GO" id="GO:0003954">
    <property type="term" value="F:NADH dehydrogenase activity"/>
    <property type="evidence" value="ECO:0007669"/>
    <property type="project" value="TreeGrafter"/>
</dbReference>
<evidence type="ECO:0000256" key="1">
    <source>
        <dbReference type="ARBA" id="ARBA00010643"/>
    </source>
</evidence>
<evidence type="ECO:0000256" key="6">
    <source>
        <dbReference type="ARBA" id="ARBA00034078"/>
    </source>
</evidence>
<protein>
    <recommendedName>
        <fullName evidence="10">NADH-quinone oxidoreductase subunit E</fullName>
    </recommendedName>
</protein>
<accession>A0A512T0Z7</accession>
<comment type="caution">
    <text evidence="8">The sequence shown here is derived from an EMBL/GenBank/DDBJ whole genome shotgun (WGS) entry which is preliminary data.</text>
</comment>
<dbReference type="FunFam" id="1.10.10.1590:FF:000001">
    <property type="entry name" value="NADH-quinone oxidoreductase subunit E"/>
    <property type="match status" value="1"/>
</dbReference>